<dbReference type="Gene3D" id="1.20.120.530">
    <property type="entry name" value="GntR ligand-binding domain-like"/>
    <property type="match status" value="1"/>
</dbReference>
<dbReference type="InterPro" id="IPR011711">
    <property type="entry name" value="GntR_C"/>
</dbReference>
<name>A0ABW3IVN9_9RHOB</name>
<dbReference type="InterPro" id="IPR008920">
    <property type="entry name" value="TF_FadR/GntR_C"/>
</dbReference>
<dbReference type="InterPro" id="IPR000524">
    <property type="entry name" value="Tscrpt_reg_HTH_GntR"/>
</dbReference>
<dbReference type="EMBL" id="JBHTJT010000049">
    <property type="protein sequence ID" value="MFD0981880.1"/>
    <property type="molecule type" value="Genomic_DNA"/>
</dbReference>
<evidence type="ECO:0000313" key="5">
    <source>
        <dbReference type="EMBL" id="MFD0981880.1"/>
    </source>
</evidence>
<evidence type="ECO:0000256" key="3">
    <source>
        <dbReference type="ARBA" id="ARBA00023163"/>
    </source>
</evidence>
<comment type="caution">
    <text evidence="5">The sequence shown here is derived from an EMBL/GenBank/DDBJ whole genome shotgun (WGS) entry which is preliminary data.</text>
</comment>
<dbReference type="PROSITE" id="PS50949">
    <property type="entry name" value="HTH_GNTR"/>
    <property type="match status" value="1"/>
</dbReference>
<evidence type="ECO:0000256" key="1">
    <source>
        <dbReference type="ARBA" id="ARBA00023015"/>
    </source>
</evidence>
<dbReference type="PANTHER" id="PTHR43537">
    <property type="entry name" value="TRANSCRIPTIONAL REGULATOR, GNTR FAMILY"/>
    <property type="match status" value="1"/>
</dbReference>
<evidence type="ECO:0000256" key="2">
    <source>
        <dbReference type="ARBA" id="ARBA00023125"/>
    </source>
</evidence>
<dbReference type="SUPFAM" id="SSF48008">
    <property type="entry name" value="GntR ligand-binding domain-like"/>
    <property type="match status" value="1"/>
</dbReference>
<feature type="domain" description="HTH gntR-type" evidence="4">
    <location>
        <begin position="10"/>
        <end position="77"/>
    </location>
</feature>
<protein>
    <submittedName>
        <fullName evidence="5">GntR family transcriptional regulator</fullName>
    </submittedName>
</protein>
<dbReference type="SMART" id="SM00345">
    <property type="entry name" value="HTH_GNTR"/>
    <property type="match status" value="1"/>
</dbReference>
<dbReference type="CDD" id="cd07377">
    <property type="entry name" value="WHTH_GntR"/>
    <property type="match status" value="1"/>
</dbReference>
<dbReference type="InterPro" id="IPR036388">
    <property type="entry name" value="WH-like_DNA-bd_sf"/>
</dbReference>
<dbReference type="PANTHER" id="PTHR43537:SF20">
    <property type="entry name" value="HTH-TYPE TRANSCRIPTIONAL REPRESSOR GLAR"/>
    <property type="match status" value="1"/>
</dbReference>
<keyword evidence="2" id="KW-0238">DNA-binding</keyword>
<sequence>MIELPMEQQRGTGQSLYGEIRSDIVFGRLEPGEKLKTTDLRKRYGTSVSTLREVLNRLASEGFVEAREQRGFFVAPMSEAGLREIADLRILLENHALEQSLAEGDTNWEAGVISAYHKLERMEKRRAEGDTSVIEAWKRYDWEFHQSLIAACGSTELRALHGTVFDKYLRYQMQFLSYRGEVAAKEHRGLLDAALEHDAAAAQKMLRAHISGGVEHALSLMRL</sequence>
<dbReference type="InterPro" id="IPR036390">
    <property type="entry name" value="WH_DNA-bd_sf"/>
</dbReference>
<dbReference type="Pfam" id="PF00392">
    <property type="entry name" value="GntR"/>
    <property type="match status" value="1"/>
</dbReference>
<keyword evidence="6" id="KW-1185">Reference proteome</keyword>
<keyword evidence="3" id="KW-0804">Transcription</keyword>
<accession>A0ABW3IVN9</accession>
<organism evidence="5 6">
    <name type="scientific">Tropicimonas aquimaris</name>
    <dbReference type="NCBI Taxonomy" id="914152"/>
    <lineage>
        <taxon>Bacteria</taxon>
        <taxon>Pseudomonadati</taxon>
        <taxon>Pseudomonadota</taxon>
        <taxon>Alphaproteobacteria</taxon>
        <taxon>Rhodobacterales</taxon>
        <taxon>Roseobacteraceae</taxon>
        <taxon>Tropicimonas</taxon>
    </lineage>
</organism>
<reference evidence="6" key="1">
    <citation type="journal article" date="2019" name="Int. J. Syst. Evol. Microbiol.">
        <title>The Global Catalogue of Microorganisms (GCM) 10K type strain sequencing project: providing services to taxonomists for standard genome sequencing and annotation.</title>
        <authorList>
            <consortium name="The Broad Institute Genomics Platform"/>
            <consortium name="The Broad Institute Genome Sequencing Center for Infectious Disease"/>
            <person name="Wu L."/>
            <person name="Ma J."/>
        </authorList>
    </citation>
    <scope>NUCLEOTIDE SEQUENCE [LARGE SCALE GENOMIC DNA]</scope>
    <source>
        <strain evidence="6">CCUG 60524</strain>
    </source>
</reference>
<dbReference type="SMART" id="SM00895">
    <property type="entry name" value="FCD"/>
    <property type="match status" value="1"/>
</dbReference>
<keyword evidence="1" id="KW-0805">Transcription regulation</keyword>
<gene>
    <name evidence="5" type="ORF">ACFQ2S_19790</name>
</gene>
<dbReference type="Pfam" id="PF07729">
    <property type="entry name" value="FCD"/>
    <property type="match status" value="1"/>
</dbReference>
<proteinExistence type="predicted"/>
<dbReference type="RefSeq" id="WP_386077160.1">
    <property type="nucleotide sequence ID" value="NZ_JBHTJT010000049.1"/>
</dbReference>
<evidence type="ECO:0000259" key="4">
    <source>
        <dbReference type="PROSITE" id="PS50949"/>
    </source>
</evidence>
<dbReference type="SUPFAM" id="SSF46785">
    <property type="entry name" value="Winged helix' DNA-binding domain"/>
    <property type="match status" value="1"/>
</dbReference>
<dbReference type="Proteomes" id="UP001597108">
    <property type="component" value="Unassembled WGS sequence"/>
</dbReference>
<dbReference type="Gene3D" id="1.10.10.10">
    <property type="entry name" value="Winged helix-like DNA-binding domain superfamily/Winged helix DNA-binding domain"/>
    <property type="match status" value="1"/>
</dbReference>
<evidence type="ECO:0000313" key="6">
    <source>
        <dbReference type="Proteomes" id="UP001597108"/>
    </source>
</evidence>